<dbReference type="AlphaFoldDB" id="A0A813HE73"/>
<dbReference type="Gene3D" id="3.40.50.300">
    <property type="entry name" value="P-loop containing nucleotide triphosphate hydrolases"/>
    <property type="match status" value="1"/>
</dbReference>
<protein>
    <submittedName>
        <fullName evidence="1">Uncharacterized protein</fullName>
    </submittedName>
</protein>
<name>A0A813HE73_POLGL</name>
<organism evidence="1 2">
    <name type="scientific">Polarella glacialis</name>
    <name type="common">Dinoflagellate</name>
    <dbReference type="NCBI Taxonomy" id="89957"/>
    <lineage>
        <taxon>Eukaryota</taxon>
        <taxon>Sar</taxon>
        <taxon>Alveolata</taxon>
        <taxon>Dinophyceae</taxon>
        <taxon>Suessiales</taxon>
        <taxon>Suessiaceae</taxon>
        <taxon>Polarella</taxon>
    </lineage>
</organism>
<gene>
    <name evidence="1" type="ORF">PGLA1383_LOCUS51387</name>
</gene>
<dbReference type="EMBL" id="CAJNNV010031353">
    <property type="protein sequence ID" value="CAE8635812.1"/>
    <property type="molecule type" value="Genomic_DNA"/>
</dbReference>
<comment type="caution">
    <text evidence="1">The sequence shown here is derived from an EMBL/GenBank/DDBJ whole genome shotgun (WGS) entry which is preliminary data.</text>
</comment>
<accession>A0A813HE73</accession>
<dbReference type="InterPro" id="IPR027417">
    <property type="entry name" value="P-loop_NTPase"/>
</dbReference>
<dbReference type="SUPFAM" id="SSF52540">
    <property type="entry name" value="P-loop containing nucleoside triphosphate hydrolases"/>
    <property type="match status" value="1"/>
</dbReference>
<sequence length="847" mass="94863">MIVIVLLLAKTHFCKNLDISCKNLLADGVMTRLHIAPVLAAVLLAAQACRGKVWIPLDSYYSDIRFDTVALASPDTLREVSVHDYRFVGTLGYVRNGSADQLIPLQTYWSAAGEDYVSVASPETLKDVEGRSGYSYVRTEGFISKTAGANLIPLFTFWKGARYDFCAAATLKTIGIMNSLLYDRVRLEGYLFASPPGDKKHWIHRDSSTDDDETERVWIPLDMYYSDARFDSVALASPDTLREIGLHDYHYVGSLGYIRQTASAGLVPLKTYWSADGEDYVSVASAATLKDVEGRSGYIFVRTEGYISQKPGPNLLPLYTFWKGARYDYSAAATPETVAMVMAVQYDMVRLEGWVFISPQGENVQLDAQQDVRPWAGASEQFWALQSKRAQAPPDRQMARWQELSRRASAAAASSALVWAASEQPDAFCQIWKLEPKRRQNFWQECCDLTRFDVLGNQECFPTWPAWDIPVCCAAKGRGGFQELWHLLLQGLLWAPMSIPPSEAASKILGMVTYHKTGTTLASFLVCEGGPGPLTKFFLQEPSELENPGTLVLHGVGVHQAPRSGQPSIWPYYQAYVRWYSDLSRGGSGVHMFHLAKPLQQEELQLQELVDAGGGRMIHLVRRASAVVVSGYRYHLKKVDPESEMWTEFRNPPSCLSCDHEAWNSIFSSCGFRCSYGELLRNSSASDGLGYETLRSRFDVLKMMHNARKWQDNPRVLQLSMAQFESDFDGTMLCVARFLRGNPRLEASDPRTQQLLEDVQQFDTGRIRQCGSKDMLESSACRKNAILKHVRGHMAPPDERESLWSELRRRAADWDQFLSPADALLDSLIGHSAAGRIYGCPSLKLPG</sequence>
<proteinExistence type="predicted"/>
<evidence type="ECO:0000313" key="1">
    <source>
        <dbReference type="EMBL" id="CAE8635812.1"/>
    </source>
</evidence>
<reference evidence="1" key="1">
    <citation type="submission" date="2021-02" db="EMBL/GenBank/DDBJ databases">
        <authorList>
            <person name="Dougan E. K."/>
            <person name="Rhodes N."/>
            <person name="Thang M."/>
            <person name="Chan C."/>
        </authorList>
    </citation>
    <scope>NUCLEOTIDE SEQUENCE</scope>
</reference>
<dbReference type="Proteomes" id="UP000654075">
    <property type="component" value="Unassembled WGS sequence"/>
</dbReference>
<evidence type="ECO:0000313" key="2">
    <source>
        <dbReference type="Proteomes" id="UP000654075"/>
    </source>
</evidence>
<keyword evidence="2" id="KW-1185">Reference proteome</keyword>